<protein>
    <submittedName>
        <fullName evidence="1">Uncharacterized protein</fullName>
    </submittedName>
</protein>
<evidence type="ECO:0000313" key="2">
    <source>
        <dbReference type="Proteomes" id="UP001492380"/>
    </source>
</evidence>
<gene>
    <name evidence="1" type="ORF">HDK90DRAFT_252019</name>
</gene>
<dbReference type="EMBL" id="JBBWRZ010000005">
    <property type="protein sequence ID" value="KAK8235630.1"/>
    <property type="molecule type" value="Genomic_DNA"/>
</dbReference>
<dbReference type="Proteomes" id="UP001492380">
    <property type="component" value="Unassembled WGS sequence"/>
</dbReference>
<name>A0ABR1YRM1_9PEZI</name>
<sequence length="516" mass="57844">MCDNSHMFMAVVNAESGAIGVHHVGLEGIPSLKCILAPQKLGLAGTEEIKFKVLKCAFPFDSINREGCLDRLAVLYSYNIPGSTTEPFVRQAQQQSKLMLKLVTWRLWAPIRVEYGDVQDVYIGDGRVPTALALAESGTAAVAFHSPDRLLGWSEEAVWEAEHYGWPPAREFELMRPSSIVARSGQVEGLLAPSEIQIVKNRALFSFPVAPTPQWEMTDVRNPSTLTQTTNNFENLIRTLSLEGPSIGHFLHCRHQHVNRYLFGERVCINEVLQLHFQAHGDFHGAYIVKGVKAAPKCAVYDETDRHEGVHHRVVAHLDGIDQAASRSCSLGLVLAILPQGNRIAIASWDRVQVWTFEPDAFYMQVENHIGFEKACLKTSGIKRLDRFVERFGATKILSSGTSDTDTPDLDEVDWLRNCGFDFYGCYRPKRIPIWEHGPDHEFYGKTHHKIVGLKPVGLPRCGVVHSLKFLNDETLWGWTDHGPVCWHLGDDMSGRRWEEPLALSIEGASCFSDSH</sequence>
<proteinExistence type="predicted"/>
<accession>A0ABR1YRM1</accession>
<reference evidence="1 2" key="1">
    <citation type="submission" date="2024-04" db="EMBL/GenBank/DDBJ databases">
        <title>Phyllosticta paracitricarpa is synonymous to the EU quarantine fungus P. citricarpa based on phylogenomic analyses.</title>
        <authorList>
            <consortium name="Lawrence Berkeley National Laboratory"/>
            <person name="Van Ingen-Buijs V.A."/>
            <person name="Van Westerhoven A.C."/>
            <person name="Haridas S."/>
            <person name="Skiadas P."/>
            <person name="Martin F."/>
            <person name="Groenewald J.Z."/>
            <person name="Crous P.W."/>
            <person name="Seidl M.F."/>
        </authorList>
    </citation>
    <scope>NUCLEOTIDE SEQUENCE [LARGE SCALE GENOMIC DNA]</scope>
    <source>
        <strain evidence="1 2">CBS 123374</strain>
    </source>
</reference>
<evidence type="ECO:0000313" key="1">
    <source>
        <dbReference type="EMBL" id="KAK8235630.1"/>
    </source>
</evidence>
<comment type="caution">
    <text evidence="1">The sequence shown here is derived from an EMBL/GenBank/DDBJ whole genome shotgun (WGS) entry which is preliminary data.</text>
</comment>
<organism evidence="1 2">
    <name type="scientific">Phyllosticta capitalensis</name>
    <dbReference type="NCBI Taxonomy" id="121624"/>
    <lineage>
        <taxon>Eukaryota</taxon>
        <taxon>Fungi</taxon>
        <taxon>Dikarya</taxon>
        <taxon>Ascomycota</taxon>
        <taxon>Pezizomycotina</taxon>
        <taxon>Dothideomycetes</taxon>
        <taxon>Dothideomycetes incertae sedis</taxon>
        <taxon>Botryosphaeriales</taxon>
        <taxon>Phyllostictaceae</taxon>
        <taxon>Phyllosticta</taxon>
    </lineage>
</organism>
<keyword evidence="2" id="KW-1185">Reference proteome</keyword>